<feature type="domain" description="Amidohydrolase-related" evidence="2">
    <location>
        <begin position="51"/>
        <end position="313"/>
    </location>
</feature>
<dbReference type="PROSITE" id="PS51318">
    <property type="entry name" value="TAT"/>
    <property type="match status" value="1"/>
</dbReference>
<dbReference type="InterPro" id="IPR006680">
    <property type="entry name" value="Amidohydro-rel"/>
</dbReference>
<feature type="signal peptide" evidence="1">
    <location>
        <begin position="1"/>
        <end position="30"/>
    </location>
</feature>
<evidence type="ECO:0000259" key="2">
    <source>
        <dbReference type="Pfam" id="PF04909"/>
    </source>
</evidence>
<proteinExistence type="predicted"/>
<dbReference type="OrthoDB" id="9787654at2"/>
<evidence type="ECO:0000256" key="1">
    <source>
        <dbReference type="SAM" id="SignalP"/>
    </source>
</evidence>
<name>A0A6N7LLG1_SINTE</name>
<gene>
    <name evidence="3" type="ORF">GHK62_26050</name>
</gene>
<dbReference type="EMBL" id="WITC01000115">
    <property type="protein sequence ID" value="MQX18079.1"/>
    <property type="molecule type" value="Genomic_DNA"/>
</dbReference>
<dbReference type="RefSeq" id="WP_153441905.1">
    <property type="nucleotide sequence ID" value="NZ_JACIGA010000014.1"/>
</dbReference>
<keyword evidence="1" id="KW-0732">Signal</keyword>
<dbReference type="Pfam" id="PF04909">
    <property type="entry name" value="Amidohydro_2"/>
    <property type="match status" value="1"/>
</dbReference>
<dbReference type="Gene3D" id="3.20.20.140">
    <property type="entry name" value="Metal-dependent hydrolases"/>
    <property type="match status" value="1"/>
</dbReference>
<dbReference type="SUPFAM" id="SSF51556">
    <property type="entry name" value="Metallo-dependent hydrolases"/>
    <property type="match status" value="1"/>
</dbReference>
<evidence type="ECO:0000313" key="3">
    <source>
        <dbReference type="EMBL" id="MQX18079.1"/>
    </source>
</evidence>
<dbReference type="PANTHER" id="PTHR35563:SF2">
    <property type="entry name" value="BARREL METAL-DEPENDENT HYDROLASE, PUTATIVE (AFU_ORTHOLOGUE AFUA_1G16240)-RELATED"/>
    <property type="match status" value="1"/>
</dbReference>
<dbReference type="InterPro" id="IPR006311">
    <property type="entry name" value="TAT_signal"/>
</dbReference>
<sequence>MSSADLTRRQMLQGTAVAAAAVLSPANAFAQEIPFSAGSAHPKFKAPPKTCDAHFHIYNSKFPAAANASLVPPDARVSDYRRLKERLGFERSVIVQPSTYGTDNSCLLEALAEFGDAARGIAVVDTSVTDGELKRLDAAGVRGIRFNLARAGATTVDMIEPLATRVADLGWHIQVHIKGDSIAEHAGLFQNLPVITVFDHLGRIPQPAGKEHPAFKVVADLLEKGKAYTKLSSIYQDTLVGPPTYEDMGALAKPYLALAPERVLWATDWPHPSPGKSGKPDDALLMDLCAEWAGDDATRSKIFVENAAGLYGF</sequence>
<dbReference type="GO" id="GO:0016787">
    <property type="term" value="F:hydrolase activity"/>
    <property type="evidence" value="ECO:0007669"/>
    <property type="project" value="UniProtKB-KW"/>
</dbReference>
<dbReference type="InterPro" id="IPR052358">
    <property type="entry name" value="Aro_Compnd_Degr_Hydrolases"/>
</dbReference>
<keyword evidence="4" id="KW-1185">Reference proteome</keyword>
<feature type="chain" id="PRO_5026703358" evidence="1">
    <location>
        <begin position="31"/>
        <end position="313"/>
    </location>
</feature>
<dbReference type="PANTHER" id="PTHR35563">
    <property type="entry name" value="BARREL METAL-DEPENDENT HYDROLASE, PUTATIVE (AFU_ORTHOLOGUE AFUA_1G16240)-RELATED"/>
    <property type="match status" value="1"/>
</dbReference>
<protein>
    <submittedName>
        <fullName evidence="3">Amidohydrolase family protein</fullName>
    </submittedName>
</protein>
<reference evidence="3 4" key="1">
    <citation type="journal article" date="2013" name="Genome Biol.">
        <title>Comparative genomics of the core and accessory genomes of 48 Sinorhizobium strains comprising five genospecies.</title>
        <authorList>
            <person name="Sugawara M."/>
            <person name="Epstein B."/>
            <person name="Badgley B.D."/>
            <person name="Unno T."/>
            <person name="Xu L."/>
            <person name="Reese J."/>
            <person name="Gyaneshwar P."/>
            <person name="Denny R."/>
            <person name="Mudge J."/>
            <person name="Bharti A.K."/>
            <person name="Farmer A.D."/>
            <person name="May G.D."/>
            <person name="Woodward J.E."/>
            <person name="Medigue C."/>
            <person name="Vallenet D."/>
            <person name="Lajus A."/>
            <person name="Rouy Z."/>
            <person name="Martinez-Vaz B."/>
            <person name="Tiffin P."/>
            <person name="Young N.D."/>
            <person name="Sadowsky M.J."/>
        </authorList>
    </citation>
    <scope>NUCLEOTIDE SEQUENCE [LARGE SCALE GENOMIC DNA]</scope>
    <source>
        <strain evidence="3 4">USDA4894</strain>
    </source>
</reference>
<organism evidence="3 4">
    <name type="scientific">Sinorhizobium terangae</name>
    <dbReference type="NCBI Taxonomy" id="110322"/>
    <lineage>
        <taxon>Bacteria</taxon>
        <taxon>Pseudomonadati</taxon>
        <taxon>Pseudomonadota</taxon>
        <taxon>Alphaproteobacteria</taxon>
        <taxon>Hyphomicrobiales</taxon>
        <taxon>Rhizobiaceae</taxon>
        <taxon>Sinorhizobium/Ensifer group</taxon>
        <taxon>Sinorhizobium</taxon>
    </lineage>
</organism>
<dbReference type="Proteomes" id="UP000439983">
    <property type="component" value="Unassembled WGS sequence"/>
</dbReference>
<evidence type="ECO:0000313" key="4">
    <source>
        <dbReference type="Proteomes" id="UP000439983"/>
    </source>
</evidence>
<accession>A0A6N7LLG1</accession>
<dbReference type="AlphaFoldDB" id="A0A6N7LLG1"/>
<dbReference type="InterPro" id="IPR032466">
    <property type="entry name" value="Metal_Hydrolase"/>
</dbReference>
<comment type="caution">
    <text evidence="3">The sequence shown here is derived from an EMBL/GenBank/DDBJ whole genome shotgun (WGS) entry which is preliminary data.</text>
</comment>
<keyword evidence="3" id="KW-0378">Hydrolase</keyword>